<dbReference type="AlphaFoldDB" id="A0A8T9SQC8"/>
<feature type="transmembrane region" description="Helical" evidence="1">
    <location>
        <begin position="303"/>
        <end position="324"/>
    </location>
</feature>
<keyword evidence="3" id="KW-1185">Reference proteome</keyword>
<dbReference type="EMBL" id="CP095053">
    <property type="protein sequence ID" value="UOR04358.1"/>
    <property type="molecule type" value="Genomic_DNA"/>
</dbReference>
<protein>
    <submittedName>
        <fullName evidence="2">Uncharacterized protein</fullName>
    </submittedName>
</protein>
<reference evidence="2 3" key="1">
    <citation type="submission" date="2022-04" db="EMBL/GenBank/DDBJ databases">
        <title>Hymenobacter sp. isolated from the air.</title>
        <authorList>
            <person name="Won M."/>
            <person name="Lee C.-M."/>
            <person name="Woen H.-Y."/>
            <person name="Kwon S.-W."/>
        </authorList>
    </citation>
    <scope>NUCLEOTIDE SEQUENCE [LARGE SCALE GENOMIC DNA]</scope>
    <source>
        <strain evidence="3">5413 J-13</strain>
    </source>
</reference>
<keyword evidence="1" id="KW-0812">Transmembrane</keyword>
<evidence type="ECO:0000313" key="3">
    <source>
        <dbReference type="Proteomes" id="UP000829925"/>
    </source>
</evidence>
<feature type="transmembrane region" description="Helical" evidence="1">
    <location>
        <begin position="274"/>
        <end position="294"/>
    </location>
</feature>
<feature type="transmembrane region" description="Helical" evidence="1">
    <location>
        <begin position="91"/>
        <end position="112"/>
    </location>
</feature>
<feature type="transmembrane region" description="Helical" evidence="1">
    <location>
        <begin position="234"/>
        <end position="254"/>
    </location>
</feature>
<feature type="transmembrane region" description="Helical" evidence="1">
    <location>
        <begin position="54"/>
        <end position="79"/>
    </location>
</feature>
<accession>A0A8T9SQC8</accession>
<dbReference type="Proteomes" id="UP000829925">
    <property type="component" value="Chromosome"/>
</dbReference>
<gene>
    <name evidence="2" type="ORF">MUN82_15590</name>
</gene>
<keyword evidence="1" id="KW-1133">Transmembrane helix</keyword>
<dbReference type="KEGG" id="haei:MUN82_15590"/>
<dbReference type="RefSeq" id="WP_245091922.1">
    <property type="nucleotide sequence ID" value="NZ_CP095053.1"/>
</dbReference>
<feature type="transmembrane region" description="Helical" evidence="1">
    <location>
        <begin position="330"/>
        <end position="350"/>
    </location>
</feature>
<evidence type="ECO:0000256" key="1">
    <source>
        <dbReference type="SAM" id="Phobius"/>
    </source>
</evidence>
<feature type="transmembrane region" description="Helical" evidence="1">
    <location>
        <begin position="180"/>
        <end position="199"/>
    </location>
</feature>
<feature type="transmembrane region" description="Helical" evidence="1">
    <location>
        <begin position="124"/>
        <end position="145"/>
    </location>
</feature>
<feature type="transmembrane region" description="Helical" evidence="1">
    <location>
        <begin position="205"/>
        <end position="222"/>
    </location>
</feature>
<keyword evidence="1" id="KW-0472">Membrane</keyword>
<feature type="transmembrane region" description="Helical" evidence="1">
    <location>
        <begin position="151"/>
        <end position="173"/>
    </location>
</feature>
<name>A0A8T9SQC8_9BACT</name>
<organism evidence="2 3">
    <name type="scientific">Hymenobacter aerilatus</name>
    <dbReference type="NCBI Taxonomy" id="2932251"/>
    <lineage>
        <taxon>Bacteria</taxon>
        <taxon>Pseudomonadati</taxon>
        <taxon>Bacteroidota</taxon>
        <taxon>Cytophagia</taxon>
        <taxon>Cytophagales</taxon>
        <taxon>Hymenobacteraceae</taxon>
        <taxon>Hymenobacter</taxon>
    </lineage>
</organism>
<proteinExistence type="predicted"/>
<evidence type="ECO:0000313" key="2">
    <source>
        <dbReference type="EMBL" id="UOR04358.1"/>
    </source>
</evidence>
<sequence length="407" mass="44511">MIGKAYNPTWARNEVLRTDVRRWHQAGLLTLPQLEAIQQSYPLNFYRPPLYLRLLLFVLTVVAWLLAAGLGFFFFLGPLAQASRIDLPETIIIGVGFELYALGSWLILENFIRANQLYRAGHDVALLYMTLGCASAAMFCLLSPLLPSSNLLALTSPLLPLFLLPVLGILLVAIIRYADALVTAAAYGVVLALLANALLRFEAGRLLLPFAVMLLSVGLYQLGQRLARRTDYLYYQYCFLTLKTLALVTFYLGGNYMVVREGNAAISGDLVSQQIPFAWVFYLSTALIPLYYIYHGLRRPDRVWLLTGLVAVAFSGYTVRFYHSVLPPEVASTLLGAALVALTGALLRYLRTPRHGLTAAADTAHYSGLNLEALVTAETAARQGHTPASHFGFGGGQSGGGGATGQF</sequence>